<feature type="compositionally biased region" description="Basic and acidic residues" evidence="5">
    <location>
        <begin position="1"/>
        <end position="10"/>
    </location>
</feature>
<keyword evidence="8" id="KW-1185">Reference proteome</keyword>
<organism evidence="7 8">
    <name type="scientific">Rhinocladiella mackenziei CBS 650.93</name>
    <dbReference type="NCBI Taxonomy" id="1442369"/>
    <lineage>
        <taxon>Eukaryota</taxon>
        <taxon>Fungi</taxon>
        <taxon>Dikarya</taxon>
        <taxon>Ascomycota</taxon>
        <taxon>Pezizomycotina</taxon>
        <taxon>Eurotiomycetes</taxon>
        <taxon>Chaetothyriomycetidae</taxon>
        <taxon>Chaetothyriales</taxon>
        <taxon>Herpotrichiellaceae</taxon>
        <taxon>Rhinocladiella</taxon>
    </lineage>
</organism>
<name>A0A0D2G5M6_9EURO</name>
<dbReference type="PRINTS" id="PR00420">
    <property type="entry name" value="RNGMNOXGNASE"/>
</dbReference>
<evidence type="ECO:0000313" key="7">
    <source>
        <dbReference type="EMBL" id="KIX10187.1"/>
    </source>
</evidence>
<dbReference type="AlphaFoldDB" id="A0A0D2G5M6"/>
<dbReference type="PANTHER" id="PTHR43004">
    <property type="entry name" value="TRK SYSTEM POTASSIUM UPTAKE PROTEIN"/>
    <property type="match status" value="1"/>
</dbReference>
<dbReference type="InterPro" id="IPR036188">
    <property type="entry name" value="FAD/NAD-bd_sf"/>
</dbReference>
<dbReference type="GO" id="GO:0071949">
    <property type="term" value="F:FAD binding"/>
    <property type="evidence" value="ECO:0007669"/>
    <property type="project" value="InterPro"/>
</dbReference>
<accession>A0A0D2G5M6</accession>
<evidence type="ECO:0000256" key="2">
    <source>
        <dbReference type="ARBA" id="ARBA00022630"/>
    </source>
</evidence>
<dbReference type="GO" id="GO:0016709">
    <property type="term" value="F:oxidoreductase activity, acting on paired donors, with incorporation or reduction of molecular oxygen, NAD(P)H as one donor, and incorporation of one atom of oxygen"/>
    <property type="evidence" value="ECO:0007669"/>
    <property type="project" value="UniProtKB-ARBA"/>
</dbReference>
<dbReference type="PANTHER" id="PTHR43004:SF19">
    <property type="entry name" value="BINDING MONOOXYGENASE, PUTATIVE (JCVI)-RELATED"/>
    <property type="match status" value="1"/>
</dbReference>
<dbReference type="SUPFAM" id="SSF51905">
    <property type="entry name" value="FAD/NAD(P)-binding domain"/>
    <property type="match status" value="1"/>
</dbReference>
<dbReference type="Pfam" id="PF01494">
    <property type="entry name" value="FAD_binding_3"/>
    <property type="match status" value="1"/>
</dbReference>
<sequence length="458" mass="50537">MATSRADQHNMDATSGMNGRHVNGKSVDNASPGSFKRVLVVGGGPVGCLAALKLGQAGIDVDIIEKLPATSDAPRACGYFGAVHFFLNEIGMYKLIREQGFMTRGLVWRTMPKDDGKGGKTLGDVIGVQPLCAPDDTVLDVGSGLLNLPQADINKLFLHEALKTGHVRIYFRTELVSILQNTKDGVAILIRDVETGAEKQYQATYLVGADGAHSMARKALGLSFPGHTWPERIIATDVLVKNEPAPIFHTHFVMDRTYYSIATPLEDPVPGKTTLWRYSLASDPNDSRTDEELMSNSNIMSAYERNMHGPRPLQAQIQARAIYRIHQRLVSTMRKGNCLLAGDAAHLNNPLGALGLNTGILDADAATEALIMVLNEGCSDSVLDVYSDERRKVFQFFVDPTSTQNKLRLHSHDVSTAVQDDWYLRMINHPTPEKMLELMKPYFETWRTDMRKVTKGMV</sequence>
<keyword evidence="2" id="KW-0285">Flavoprotein</keyword>
<feature type="domain" description="FAD-binding" evidence="6">
    <location>
        <begin position="37"/>
        <end position="399"/>
    </location>
</feature>
<proteinExistence type="predicted"/>
<dbReference type="Gene3D" id="3.30.9.10">
    <property type="entry name" value="D-Amino Acid Oxidase, subunit A, domain 2"/>
    <property type="match status" value="1"/>
</dbReference>
<comment type="cofactor">
    <cofactor evidence="1">
        <name>FAD</name>
        <dbReference type="ChEBI" id="CHEBI:57692"/>
    </cofactor>
</comment>
<evidence type="ECO:0000256" key="4">
    <source>
        <dbReference type="ARBA" id="ARBA00023002"/>
    </source>
</evidence>
<dbReference type="RefSeq" id="XP_013277323.1">
    <property type="nucleotide sequence ID" value="XM_013421869.1"/>
</dbReference>
<dbReference type="Gene3D" id="3.50.50.60">
    <property type="entry name" value="FAD/NAD(P)-binding domain"/>
    <property type="match status" value="1"/>
</dbReference>
<dbReference type="VEuPathDB" id="FungiDB:Z518_01268"/>
<evidence type="ECO:0000256" key="3">
    <source>
        <dbReference type="ARBA" id="ARBA00022827"/>
    </source>
</evidence>
<dbReference type="OrthoDB" id="10016252at2759"/>
<reference evidence="7 8" key="1">
    <citation type="submission" date="2015-01" db="EMBL/GenBank/DDBJ databases">
        <title>The Genome Sequence of Rhinocladiella mackenzie CBS 650.93.</title>
        <authorList>
            <consortium name="The Broad Institute Genomics Platform"/>
            <person name="Cuomo C."/>
            <person name="de Hoog S."/>
            <person name="Gorbushina A."/>
            <person name="Stielow B."/>
            <person name="Teixiera M."/>
            <person name="Abouelleil A."/>
            <person name="Chapman S.B."/>
            <person name="Priest M."/>
            <person name="Young S.K."/>
            <person name="Wortman J."/>
            <person name="Nusbaum C."/>
            <person name="Birren B."/>
        </authorList>
    </citation>
    <scope>NUCLEOTIDE SEQUENCE [LARGE SCALE GENOMIC DNA]</scope>
    <source>
        <strain evidence="7 8">CBS 650.93</strain>
    </source>
</reference>
<protein>
    <recommendedName>
        <fullName evidence="6">FAD-binding domain-containing protein</fullName>
    </recommendedName>
</protein>
<evidence type="ECO:0000256" key="5">
    <source>
        <dbReference type="SAM" id="MobiDB-lite"/>
    </source>
</evidence>
<dbReference type="InterPro" id="IPR050641">
    <property type="entry name" value="RIFMO-like"/>
</dbReference>
<dbReference type="GeneID" id="25289339"/>
<gene>
    <name evidence="7" type="ORF">Z518_01268</name>
</gene>
<evidence type="ECO:0000313" key="8">
    <source>
        <dbReference type="Proteomes" id="UP000053617"/>
    </source>
</evidence>
<evidence type="ECO:0000259" key="6">
    <source>
        <dbReference type="Pfam" id="PF01494"/>
    </source>
</evidence>
<keyword evidence="3" id="KW-0274">FAD</keyword>
<dbReference type="EMBL" id="KN847475">
    <property type="protein sequence ID" value="KIX10187.1"/>
    <property type="molecule type" value="Genomic_DNA"/>
</dbReference>
<keyword evidence="4" id="KW-0560">Oxidoreductase</keyword>
<evidence type="ECO:0000256" key="1">
    <source>
        <dbReference type="ARBA" id="ARBA00001974"/>
    </source>
</evidence>
<dbReference type="InterPro" id="IPR002938">
    <property type="entry name" value="FAD-bd"/>
</dbReference>
<dbReference type="Proteomes" id="UP000053617">
    <property type="component" value="Unassembled WGS sequence"/>
</dbReference>
<dbReference type="STRING" id="1442369.A0A0D2G5M6"/>
<feature type="region of interest" description="Disordered" evidence="5">
    <location>
        <begin position="1"/>
        <end position="26"/>
    </location>
</feature>
<dbReference type="HOGENOM" id="CLU_009665_2_1_1"/>